<protein>
    <submittedName>
        <fullName evidence="2">Tandem-95 repeat protein</fullName>
    </submittedName>
</protein>
<feature type="chain" id="PRO_5045998214" evidence="1">
    <location>
        <begin position="41"/>
        <end position="2259"/>
    </location>
</feature>
<dbReference type="Proteomes" id="UP000673394">
    <property type="component" value="Unassembled WGS sequence"/>
</dbReference>
<reference evidence="2 3" key="1">
    <citation type="submission" date="2021-04" db="EMBL/GenBank/DDBJ databases">
        <title>Paenibacillus sp. DLE-14 whole genome sequence.</title>
        <authorList>
            <person name="Ham Y.J."/>
        </authorList>
    </citation>
    <scope>NUCLEOTIDE SEQUENCE [LARGE SCALE GENOMIC DNA]</scope>
    <source>
        <strain evidence="2 3">DLE-14</strain>
    </source>
</reference>
<dbReference type="InterPro" id="IPR010221">
    <property type="entry name" value="VCBS_dom"/>
</dbReference>
<dbReference type="NCBIfam" id="TIGR01965">
    <property type="entry name" value="VCBS_repeat"/>
    <property type="match status" value="3"/>
</dbReference>
<proteinExistence type="predicted"/>
<feature type="signal peptide" evidence="1">
    <location>
        <begin position="1"/>
        <end position="40"/>
    </location>
</feature>
<dbReference type="Gene3D" id="2.60.40.2810">
    <property type="match status" value="1"/>
</dbReference>
<dbReference type="NCBIfam" id="NF012211">
    <property type="entry name" value="tand_rpt_95"/>
    <property type="match status" value="16"/>
</dbReference>
<dbReference type="Pfam" id="PF17963">
    <property type="entry name" value="Big_9"/>
    <property type="match status" value="16"/>
</dbReference>
<sequence>MTKKQRKQRLKSVKKAAQLFGTATALAVPVALAVPGFASADPVAIPQPVNLPVVIKSINSTLANEYASKIKAGSNFQLDLNTIFEEADTLEYTVVVQNNSVADVKVTSTNKLAFNLKKTGSTMVDLIVHKPNESMSIHERFTLKVGANGALDPDQDGAGIADIIKYFNSHAGEFHSTGDYRTLLQAAVSSTVPTPNHAPFVSPETTSIVMPAGTYTEIQLNDLFSDEDGDELSFELIDPPSSSSFVNAHLYSETSTLVLTAVNPSSQSLIVTVDGTDGEESATKLFSVTVGAAPVVNHPPVAGAISFEVDEDGSYLGTFNGTDADETDTLTYSVLTPPGHGTLSYDSLDLNQFRYTPAAGFSGTDSFTYVANDGTAESLKATVSITINPVNDKPVANAISLEVDEDESYVGTFTGTDEDTTDTLTYKLISQPGHGTVSYSSLELNQFRYTPAANFSGTDNFTYVANDGTVDSEQVTVSITVHPKNDKPVANAISFEVDEDGSYVGTYSGTDVDATDTLTYKVISQPGNGTLSFGSLALNKFRYTPAADFSGTDSFTYVANDGTEDSEAVTVTITINPLNDRPEANAISFEVDEDGSYTGNMSGVDKDHDGLTYRIGSDPSKGQLTFSDETGAFTYAPNPGVSGADSFTYVVFDGTMTSQAVTVSITINPVNDKPVADAISFEVDEDGSYVGTFTGTDADETDTLTYSVFSPPGHGTLSYSSMELNQFRYTPAADFSGADSFTYMANDGTVDSVPVTVSITINPVNDKPVASAISFEVDEDGSYVGTFTGTDVDASDILSYEAETQPLHGTLSYGSLALNQFRYTPAANYNGTDSFTYVADDGTEESLKATVSITIKSVNDKPVANAISFEIDEDGSYVGTFTGTDVDAADILSFEVNSQPLHGTLSYDSLELNLFRYTLEADYNGSDSFTYVANDGTVDSVPVTVSITIDPVNDKPVASAISFEVDEDGSYVGTFTGTDADAADILSFATASIPSHGTLSYSSLELNQFRYTPAANYNGTDSFTYVANDGTGESLPVTVSITVTPKNDKPVVNAISFEVDEDGSYVGTYSGTDVDETDTLTYKVISQPGNGTLSFGSLALNKFRYTPAADFSGTDSFTYVANDGTEDSEAVTVSITINPLNDRPEANAISFEVVEDGSYTGNMSGVDKDHDGLTYRIGSDPSKGQLTFSDETGAFTYAPNPGVSGADSFTYVVFDGTMTSQAVTVSITINPVNDKPVADAISFEVDEDGSYVGTFTGTDADAADILTFATASLPSHGTLSYDSLELNQFRYTPEADYNGTDSFTYAANDGTVDSVPVTVSITINPVNDKPVANAISIEVDEDGSYVGTFTGTDFDEADILSFVATSTPSHGTLSYSSLELNQFRYTPYEDYSGTDSFTYKVNDGTEDSLAPATVSITVKPVNDLPTANELSVDVNVGSSVEGNLWGEDLDEGDSLSYSIVTAASHGTVTISSTELGHFTYQQDGSEQAFDSFTYRVYDGTGYSQEATVSISIHSVNAAPIAEDFEIAVTGNAPYEDILRGGDADGDELTYSIYLSPGAGSVELNPETGEFTYTPMSGVSGADSFAYQVYDGKKYSNIASVVISIAENELPTASDMELQVPEAESHAYVLEGSDVNTNDILSYSLLEGPQHGELIMNEPEPGMFTYTPTEGYSGSDSFTYVVNDGWGDSNTATVYITVGDGRPKAIPQTVETLEDEPVSGTLSGAGGNGEGLQFFLGGTKVKGDVTLDQETGEFTYTPNENANGVGSFTFKVYDGTSYSDEVTVTVNITPEDDEPIAGMVGLEGYIQLRPDQTAMLDLSQIFTEVDGQQLTYRATFQGNSSLNGTLNGSSYYLNALGSPGFTSFDLQASDDGFETYVSAPVMVQVDGGNLPDVEEISNDQDEYTVDLSEYFYGYFDYVAFDAESGAMLPIEESTLTVPLEDDDIVTVVVSARDGYGLTITDTFNLYVGIGFKDIGVQFFDNNEGYEDHNAYLDMKDIFHNAVEFQVTAYNEEEIKGIGSYTLGVWTVDPWLNLSTDVTFTTVSEVEVKGRTADGIEKSYTLRIRENTAPTLDGGGEAPPILLKKGETVELAITDAEGDPITSVIADPDDSICGDNSSCVTATYADGKLFVTAGMENGSATLDIMTSDGLPFGTGYSYRTFIIYDDSIDIVDDFSIDKELAGLLAGMDVGSLTLVGVESEYMIHDPGATLNGTTLHFDVNSEAMYPGDSEFITVTITDGNITRVLTLYMNVAWTEIDPGSA</sequence>
<gene>
    <name evidence="2" type="ORF">I8J30_27405</name>
</gene>
<dbReference type="PANTHER" id="PTHR45739:SF8">
    <property type="entry name" value="FRAS1-RELATED EXTRACELLULAR MATRIX PROTEIN 1"/>
    <property type="match status" value="1"/>
</dbReference>
<dbReference type="PANTHER" id="PTHR45739">
    <property type="entry name" value="MATRIX PROTEIN, PUTATIVE-RELATED"/>
    <property type="match status" value="1"/>
</dbReference>
<keyword evidence="1" id="KW-0732">Signal</keyword>
<dbReference type="EMBL" id="JAGKSP010000018">
    <property type="protein sequence ID" value="MBP3966438.1"/>
    <property type="molecule type" value="Genomic_DNA"/>
</dbReference>
<dbReference type="Gene3D" id="2.60.40.3440">
    <property type="match status" value="13"/>
</dbReference>
<keyword evidence="3" id="KW-1185">Reference proteome</keyword>
<evidence type="ECO:0000256" key="1">
    <source>
        <dbReference type="SAM" id="SignalP"/>
    </source>
</evidence>
<comment type="caution">
    <text evidence="2">The sequence shown here is derived from an EMBL/GenBank/DDBJ whole genome shotgun (WGS) entry which is preliminary data.</text>
</comment>
<evidence type="ECO:0000313" key="2">
    <source>
        <dbReference type="EMBL" id="MBP3966438.1"/>
    </source>
</evidence>
<name>A0ABS5CKP1_9BACL</name>
<dbReference type="RefSeq" id="WP_210663619.1">
    <property type="nucleotide sequence ID" value="NZ_JAGKSP010000018.1"/>
</dbReference>
<evidence type="ECO:0000313" key="3">
    <source>
        <dbReference type="Proteomes" id="UP000673394"/>
    </source>
</evidence>
<accession>A0ABS5CKP1</accession>
<dbReference type="InterPro" id="IPR051561">
    <property type="entry name" value="FRAS1_ECM"/>
</dbReference>
<organism evidence="2 3">
    <name type="scientific">Paenibacillus lignilyticus</name>
    <dbReference type="NCBI Taxonomy" id="1172615"/>
    <lineage>
        <taxon>Bacteria</taxon>
        <taxon>Bacillati</taxon>
        <taxon>Bacillota</taxon>
        <taxon>Bacilli</taxon>
        <taxon>Bacillales</taxon>
        <taxon>Paenibacillaceae</taxon>
        <taxon>Paenibacillus</taxon>
    </lineage>
</organism>